<evidence type="ECO:0000313" key="5">
    <source>
        <dbReference type="Proteomes" id="UP000076989"/>
    </source>
</evidence>
<comment type="caution">
    <text evidence="3">The sequence shown here is derived from an EMBL/GenBank/DDBJ whole genome shotgun (WGS) entry which is preliminary data.</text>
</comment>
<feature type="transmembrane region" description="Helical" evidence="1">
    <location>
        <begin position="6"/>
        <end position="25"/>
    </location>
</feature>
<dbReference type="PATRIC" id="fig|1590.142.peg.770"/>
<evidence type="ECO:0000313" key="2">
    <source>
        <dbReference type="EMBL" id="KZU05334.1"/>
    </source>
</evidence>
<accession>A0A165RH87</accession>
<dbReference type="KEGG" id="lpb:SH83_03825"/>
<dbReference type="Proteomes" id="UP000076989">
    <property type="component" value="Unassembled WGS sequence"/>
</dbReference>
<dbReference type="RefSeq" id="WP_013355305.1">
    <property type="nucleotide sequence ID" value="NZ_BIFE01000068.1"/>
</dbReference>
<dbReference type="EMBL" id="LUXM01000033">
    <property type="protein sequence ID" value="KZU94340.1"/>
    <property type="molecule type" value="Genomic_DNA"/>
</dbReference>
<name>A0A165RH87_LACPN</name>
<gene>
    <name evidence="3" type="ORF">Lp19_2314</name>
    <name evidence="2" type="ORF">Nizo2260_1314</name>
</gene>
<proteinExistence type="predicted"/>
<dbReference type="AlphaFoldDB" id="A0A165RH87"/>
<sequence>MTVSKKSIIGVIIGIVVIVIAIIALKPRGLQGTYTSTSEELGTDTIVFDGKNYKETVVKTVDVLGHKKTYRDKYSGTFNVEDNEVTFEGKTANGATAKLSKDKKVLSIQNGQQLMKKE</sequence>
<reference evidence="4 5" key="1">
    <citation type="submission" date="2016-03" db="EMBL/GenBank/DDBJ databases">
        <title>Comparative genomics of 54 Lactobacillus plantarum strains reveals genomic uncoupling from niche constraints.</title>
        <authorList>
            <person name="Martino M.E."/>
        </authorList>
    </citation>
    <scope>NUCLEOTIDE SEQUENCE [LARGE SCALE GENOMIC DNA]</scope>
    <source>
        <strain evidence="3 4">19.1</strain>
        <strain evidence="2 5">Nizo2260</strain>
    </source>
</reference>
<dbReference type="EMBL" id="LUWI01000018">
    <property type="protein sequence ID" value="KZU05334.1"/>
    <property type="molecule type" value="Genomic_DNA"/>
</dbReference>
<keyword evidence="1" id="KW-1133">Transmembrane helix</keyword>
<keyword evidence="1" id="KW-0472">Membrane</keyword>
<evidence type="ECO:0000256" key="1">
    <source>
        <dbReference type="SAM" id="Phobius"/>
    </source>
</evidence>
<organism evidence="3 4">
    <name type="scientific">Lactiplantibacillus plantarum</name>
    <name type="common">Lactobacillus plantarum</name>
    <dbReference type="NCBI Taxonomy" id="1590"/>
    <lineage>
        <taxon>Bacteria</taxon>
        <taxon>Bacillati</taxon>
        <taxon>Bacillota</taxon>
        <taxon>Bacilli</taxon>
        <taxon>Lactobacillales</taxon>
        <taxon>Lactobacillaceae</taxon>
        <taxon>Lactiplantibacillus</taxon>
    </lineage>
</organism>
<keyword evidence="1" id="KW-0812">Transmembrane</keyword>
<protein>
    <submittedName>
        <fullName evidence="3">Uncharacterized protein</fullName>
    </submittedName>
</protein>
<evidence type="ECO:0000313" key="3">
    <source>
        <dbReference type="EMBL" id="KZU94340.1"/>
    </source>
</evidence>
<dbReference type="Proteomes" id="UP000076882">
    <property type="component" value="Unassembled WGS sequence"/>
</dbReference>
<evidence type="ECO:0000313" key="4">
    <source>
        <dbReference type="Proteomes" id="UP000076882"/>
    </source>
</evidence>